<dbReference type="EMBL" id="SNYW01000007">
    <property type="protein sequence ID" value="TDQ83366.1"/>
    <property type="molecule type" value="Genomic_DNA"/>
</dbReference>
<feature type="domain" description="RmlD-like substrate binding" evidence="7">
    <location>
        <begin position="6"/>
        <end position="292"/>
    </location>
</feature>
<evidence type="ECO:0000313" key="8">
    <source>
        <dbReference type="EMBL" id="TDQ83366.1"/>
    </source>
</evidence>
<dbReference type="InterPro" id="IPR005913">
    <property type="entry name" value="dTDP_dehydrorham_reduct"/>
</dbReference>
<evidence type="ECO:0000256" key="4">
    <source>
        <dbReference type="ARBA" id="ARBA00017099"/>
    </source>
</evidence>
<dbReference type="GO" id="GO:0008831">
    <property type="term" value="F:dTDP-4-dehydrorhamnose reductase activity"/>
    <property type="evidence" value="ECO:0007669"/>
    <property type="project" value="UniProtKB-EC"/>
</dbReference>
<dbReference type="RefSeq" id="WP_133613124.1">
    <property type="nucleotide sequence ID" value="NZ_SNYW01000007.1"/>
</dbReference>
<keyword evidence="6" id="KW-0560">Oxidoreductase</keyword>
<dbReference type="Proteomes" id="UP000295783">
    <property type="component" value="Unassembled WGS sequence"/>
</dbReference>
<dbReference type="GO" id="GO:0019305">
    <property type="term" value="P:dTDP-rhamnose biosynthetic process"/>
    <property type="evidence" value="ECO:0007669"/>
    <property type="project" value="UniProtKB-UniPathway"/>
</dbReference>
<dbReference type="PANTHER" id="PTHR10491:SF4">
    <property type="entry name" value="METHIONINE ADENOSYLTRANSFERASE 2 SUBUNIT BETA"/>
    <property type="match status" value="1"/>
</dbReference>
<keyword evidence="9" id="KW-1185">Reference proteome</keyword>
<comment type="catalytic activity">
    <reaction evidence="5 6">
        <text>dTDP-beta-L-rhamnose + NADP(+) = dTDP-4-dehydro-beta-L-rhamnose + NADPH + H(+)</text>
        <dbReference type="Rhea" id="RHEA:21796"/>
        <dbReference type="ChEBI" id="CHEBI:15378"/>
        <dbReference type="ChEBI" id="CHEBI:57510"/>
        <dbReference type="ChEBI" id="CHEBI:57783"/>
        <dbReference type="ChEBI" id="CHEBI:58349"/>
        <dbReference type="ChEBI" id="CHEBI:62830"/>
        <dbReference type="EC" id="1.1.1.133"/>
    </reaction>
</comment>
<sequence>MAGNVTILVIGRNGQLARELAALSWPGGVNAVFLGRHDICLANTLAARRQIAALAPSAIINTAAFSRVDAAETAIDACWELNARLPAHLAGLADSLGVPLLHVSTDYVFDGAAQEPYGESATTNPLSTYGLAKEAGDRAVLAATGRVLVVRSAWLFGWHGDNVLTRILARCHQLSGAALRMVDDQIGSPTPAAALAGLLQALAFELIGGHRSLPRLLHFAGQPRTSWHGFATAVLDTWSRAGHFAARPALAAIPSSAYPTAARRPAFSVLDCRTATALGFPPPDWRDALDRLARGWTERRAA</sequence>
<dbReference type="Gene3D" id="3.40.50.720">
    <property type="entry name" value="NAD(P)-binding Rossmann-like Domain"/>
    <property type="match status" value="1"/>
</dbReference>
<evidence type="ECO:0000256" key="6">
    <source>
        <dbReference type="RuleBase" id="RU364082"/>
    </source>
</evidence>
<dbReference type="InterPro" id="IPR029903">
    <property type="entry name" value="RmlD-like-bd"/>
</dbReference>
<evidence type="ECO:0000256" key="5">
    <source>
        <dbReference type="ARBA" id="ARBA00048200"/>
    </source>
</evidence>
<evidence type="ECO:0000256" key="1">
    <source>
        <dbReference type="ARBA" id="ARBA00004781"/>
    </source>
</evidence>
<dbReference type="AlphaFoldDB" id="A0A4R6WVL6"/>
<dbReference type="Gene3D" id="3.90.25.10">
    <property type="entry name" value="UDP-galactose 4-epimerase, domain 1"/>
    <property type="match status" value="1"/>
</dbReference>
<dbReference type="PANTHER" id="PTHR10491">
    <property type="entry name" value="DTDP-4-DEHYDRORHAMNOSE REDUCTASE"/>
    <property type="match status" value="1"/>
</dbReference>
<reference evidence="8 9" key="1">
    <citation type="submission" date="2019-03" db="EMBL/GenBank/DDBJ databases">
        <title>Genomic Encyclopedia of Type Strains, Phase III (KMG-III): the genomes of soil and plant-associated and newly described type strains.</title>
        <authorList>
            <person name="Whitman W."/>
        </authorList>
    </citation>
    <scope>NUCLEOTIDE SEQUENCE [LARGE SCALE GENOMIC DNA]</scope>
    <source>
        <strain evidence="8 9">CGMCC 1.7660</strain>
    </source>
</reference>
<dbReference type="CDD" id="cd05254">
    <property type="entry name" value="dTDP_HR_like_SDR_e"/>
    <property type="match status" value="1"/>
</dbReference>
<comment type="cofactor">
    <cofactor evidence="6">
        <name>Mg(2+)</name>
        <dbReference type="ChEBI" id="CHEBI:18420"/>
    </cofactor>
    <text evidence="6">Binds 1 Mg(2+) ion per monomer.</text>
</comment>
<keyword evidence="6" id="KW-0521">NADP</keyword>
<proteinExistence type="inferred from homology"/>
<gene>
    <name evidence="8" type="ORF">A8950_1652</name>
</gene>
<dbReference type="OrthoDB" id="9803892at2"/>
<comment type="similarity">
    <text evidence="2 6">Belongs to the dTDP-4-dehydrorhamnose reductase family.</text>
</comment>
<dbReference type="InterPro" id="IPR036291">
    <property type="entry name" value="NAD(P)-bd_dom_sf"/>
</dbReference>
<dbReference type="SUPFAM" id="SSF51735">
    <property type="entry name" value="NAD(P)-binding Rossmann-fold domains"/>
    <property type="match status" value="1"/>
</dbReference>
<comment type="pathway">
    <text evidence="1 6">Carbohydrate biosynthesis; dTDP-L-rhamnose biosynthesis.</text>
</comment>
<organism evidence="8 9">
    <name type="scientific">Dongia mobilis</name>
    <dbReference type="NCBI Taxonomy" id="578943"/>
    <lineage>
        <taxon>Bacteria</taxon>
        <taxon>Pseudomonadati</taxon>
        <taxon>Pseudomonadota</taxon>
        <taxon>Alphaproteobacteria</taxon>
        <taxon>Rhodospirillales</taxon>
        <taxon>Dongiaceae</taxon>
        <taxon>Dongia</taxon>
    </lineage>
</organism>
<accession>A0A4R6WVL6</accession>
<evidence type="ECO:0000256" key="2">
    <source>
        <dbReference type="ARBA" id="ARBA00010944"/>
    </source>
</evidence>
<name>A0A4R6WVL6_9PROT</name>
<evidence type="ECO:0000256" key="3">
    <source>
        <dbReference type="ARBA" id="ARBA00012929"/>
    </source>
</evidence>
<dbReference type="EC" id="1.1.1.133" evidence="3 6"/>
<evidence type="ECO:0000313" key="9">
    <source>
        <dbReference type="Proteomes" id="UP000295783"/>
    </source>
</evidence>
<dbReference type="UniPathway" id="UPA00124"/>
<comment type="caution">
    <text evidence="8">The sequence shown here is derived from an EMBL/GenBank/DDBJ whole genome shotgun (WGS) entry which is preliminary data.</text>
</comment>
<dbReference type="NCBIfam" id="TIGR01214">
    <property type="entry name" value="rmlD"/>
    <property type="match status" value="1"/>
</dbReference>
<evidence type="ECO:0000259" key="7">
    <source>
        <dbReference type="Pfam" id="PF04321"/>
    </source>
</evidence>
<protein>
    <recommendedName>
        <fullName evidence="4 6">dTDP-4-dehydrorhamnose reductase</fullName>
        <ecNumber evidence="3 6">1.1.1.133</ecNumber>
    </recommendedName>
</protein>
<comment type="function">
    <text evidence="6">Catalyzes the reduction of dTDP-6-deoxy-L-lyxo-4-hexulose to yield dTDP-L-rhamnose.</text>
</comment>
<dbReference type="Pfam" id="PF04321">
    <property type="entry name" value="RmlD_sub_bind"/>
    <property type="match status" value="1"/>
</dbReference>